<evidence type="ECO:0000256" key="3">
    <source>
        <dbReference type="ARBA" id="ARBA00022553"/>
    </source>
</evidence>
<evidence type="ECO:0000313" key="13">
    <source>
        <dbReference type="Proteomes" id="UP001500016"/>
    </source>
</evidence>
<dbReference type="InterPro" id="IPR036890">
    <property type="entry name" value="HATPase_C_sf"/>
</dbReference>
<evidence type="ECO:0000256" key="8">
    <source>
        <dbReference type="ARBA" id="ARBA00023012"/>
    </source>
</evidence>
<keyword evidence="4" id="KW-0808">Transferase</keyword>
<keyword evidence="9" id="KW-0472">Membrane</keyword>
<keyword evidence="3" id="KW-0597">Phosphoprotein</keyword>
<dbReference type="InterPro" id="IPR003594">
    <property type="entry name" value="HATPase_dom"/>
</dbReference>
<evidence type="ECO:0000256" key="2">
    <source>
        <dbReference type="ARBA" id="ARBA00012438"/>
    </source>
</evidence>
<evidence type="ECO:0000259" key="10">
    <source>
        <dbReference type="Pfam" id="PF02518"/>
    </source>
</evidence>
<dbReference type="SUPFAM" id="SSF55874">
    <property type="entry name" value="ATPase domain of HSP90 chaperone/DNA topoisomerase II/histidine kinase"/>
    <property type="match status" value="1"/>
</dbReference>
<sequence length="492" mass="53099">MRNVHHGLFRIRDRLRNRLRPYDGGPWPVYGLAVTVALGLVQSVELFAPLCWPALVLLAYAAGRRMRNPLPLVWFFGALAVAGLPLCAVVGRELWAWPTLLLTALLTMGLPWLVGRYRRQRAELADAGWRIADRLEREQRAVADRARIRERARIAGDMHDSLGHELALLAVRAGALELDPALDDRQRTAAGELRESAAGATERLREIIGVLRTDDEQPPVAPAEETVEELVERARASGVAVTLERDGADAPLPPMVGHAVHRVVQEGVTNAAKHAPGAEVRVRVQVRARLAREDDGSGDTVEVTVRNGPVPHGARAPGLASGGTGLVGLDERVRLTGGTLRGGATPDGGFELAARLPAHGATPRAAGTGRDTDSARELEHARAQVRRRLRQTVLFPLAALAGILVLMLPVSLVSSALSVLGRDDYGRLQPGMSRAEVEEFLPAFTRDGPPDRAPRPPRGQDCAYYSTSVNSSSAYRLCFAEGHLTTKSLVGP</sequence>
<keyword evidence="9" id="KW-0812">Transmembrane</keyword>
<dbReference type="EMBL" id="BAAAPE010000007">
    <property type="protein sequence ID" value="GAA2072986.1"/>
    <property type="molecule type" value="Genomic_DNA"/>
</dbReference>
<keyword evidence="5" id="KW-0547">Nucleotide-binding</keyword>
<feature type="transmembrane region" description="Helical" evidence="9">
    <location>
        <begin position="97"/>
        <end position="114"/>
    </location>
</feature>
<keyword evidence="6 12" id="KW-0418">Kinase</keyword>
<comment type="caution">
    <text evidence="12">The sequence shown here is derived from an EMBL/GenBank/DDBJ whole genome shotgun (WGS) entry which is preliminary data.</text>
</comment>
<keyword evidence="9" id="KW-1133">Transmembrane helix</keyword>
<dbReference type="PANTHER" id="PTHR24421">
    <property type="entry name" value="NITRATE/NITRITE SENSOR PROTEIN NARX-RELATED"/>
    <property type="match status" value="1"/>
</dbReference>
<protein>
    <recommendedName>
        <fullName evidence="2">histidine kinase</fullName>
        <ecNumber evidence="2">2.7.13.3</ecNumber>
    </recommendedName>
</protein>
<feature type="transmembrane region" description="Helical" evidence="9">
    <location>
        <begin position="21"/>
        <end position="40"/>
    </location>
</feature>
<accession>A0ABN2VUB9</accession>
<evidence type="ECO:0000256" key="6">
    <source>
        <dbReference type="ARBA" id="ARBA00022777"/>
    </source>
</evidence>
<feature type="transmembrane region" description="Helical" evidence="9">
    <location>
        <begin position="46"/>
        <end position="63"/>
    </location>
</feature>
<comment type="catalytic activity">
    <reaction evidence="1">
        <text>ATP + protein L-histidine = ADP + protein N-phospho-L-histidine.</text>
        <dbReference type="EC" id="2.7.13.3"/>
    </reaction>
</comment>
<dbReference type="PANTHER" id="PTHR24421:SF10">
    <property type="entry name" value="NITRATE_NITRITE SENSOR PROTEIN NARQ"/>
    <property type="match status" value="1"/>
</dbReference>
<dbReference type="InterPro" id="IPR011712">
    <property type="entry name" value="Sig_transdc_His_kin_sub3_dim/P"/>
</dbReference>
<gene>
    <name evidence="12" type="ORF">GCM10009801_25960</name>
</gene>
<feature type="transmembrane region" description="Helical" evidence="9">
    <location>
        <begin position="70"/>
        <end position="91"/>
    </location>
</feature>
<dbReference type="Gene3D" id="3.30.565.10">
    <property type="entry name" value="Histidine kinase-like ATPase, C-terminal domain"/>
    <property type="match status" value="1"/>
</dbReference>
<keyword evidence="8" id="KW-0902">Two-component regulatory system</keyword>
<dbReference type="CDD" id="cd16917">
    <property type="entry name" value="HATPase_UhpB-NarQ-NarX-like"/>
    <property type="match status" value="1"/>
</dbReference>
<reference evidence="12 13" key="1">
    <citation type="journal article" date="2019" name="Int. J. Syst. Evol. Microbiol.">
        <title>The Global Catalogue of Microorganisms (GCM) 10K type strain sequencing project: providing services to taxonomists for standard genome sequencing and annotation.</title>
        <authorList>
            <consortium name="The Broad Institute Genomics Platform"/>
            <consortium name="The Broad Institute Genome Sequencing Center for Infectious Disease"/>
            <person name="Wu L."/>
            <person name="Ma J."/>
        </authorList>
    </citation>
    <scope>NUCLEOTIDE SEQUENCE [LARGE SCALE GENOMIC DNA]</scope>
    <source>
        <strain evidence="12 13">JCM 15478</strain>
    </source>
</reference>
<proteinExistence type="predicted"/>
<evidence type="ECO:0000256" key="4">
    <source>
        <dbReference type="ARBA" id="ARBA00022679"/>
    </source>
</evidence>
<feature type="domain" description="Signal transduction histidine kinase subgroup 3 dimerisation and phosphoacceptor" evidence="11">
    <location>
        <begin position="150"/>
        <end position="215"/>
    </location>
</feature>
<evidence type="ECO:0000259" key="11">
    <source>
        <dbReference type="Pfam" id="PF07730"/>
    </source>
</evidence>
<dbReference type="Pfam" id="PF02518">
    <property type="entry name" value="HATPase_c"/>
    <property type="match status" value="1"/>
</dbReference>
<evidence type="ECO:0000256" key="5">
    <source>
        <dbReference type="ARBA" id="ARBA00022741"/>
    </source>
</evidence>
<keyword evidence="13" id="KW-1185">Reference proteome</keyword>
<evidence type="ECO:0000256" key="7">
    <source>
        <dbReference type="ARBA" id="ARBA00022840"/>
    </source>
</evidence>
<dbReference type="GO" id="GO:0016301">
    <property type="term" value="F:kinase activity"/>
    <property type="evidence" value="ECO:0007669"/>
    <property type="project" value="UniProtKB-KW"/>
</dbReference>
<organism evidence="12 13">
    <name type="scientific">Streptomyces albiaxialis</name>
    <dbReference type="NCBI Taxonomy" id="329523"/>
    <lineage>
        <taxon>Bacteria</taxon>
        <taxon>Bacillati</taxon>
        <taxon>Actinomycetota</taxon>
        <taxon>Actinomycetes</taxon>
        <taxon>Kitasatosporales</taxon>
        <taxon>Streptomycetaceae</taxon>
        <taxon>Streptomyces</taxon>
    </lineage>
</organism>
<dbReference type="EC" id="2.7.13.3" evidence="2"/>
<evidence type="ECO:0000256" key="1">
    <source>
        <dbReference type="ARBA" id="ARBA00000085"/>
    </source>
</evidence>
<evidence type="ECO:0000313" key="12">
    <source>
        <dbReference type="EMBL" id="GAA2072986.1"/>
    </source>
</evidence>
<dbReference type="Proteomes" id="UP001500016">
    <property type="component" value="Unassembled WGS sequence"/>
</dbReference>
<evidence type="ECO:0000256" key="9">
    <source>
        <dbReference type="SAM" id="Phobius"/>
    </source>
</evidence>
<name>A0ABN2VUB9_9ACTN</name>
<keyword evidence="7" id="KW-0067">ATP-binding</keyword>
<dbReference type="RefSeq" id="WP_344527363.1">
    <property type="nucleotide sequence ID" value="NZ_BAAAPE010000007.1"/>
</dbReference>
<dbReference type="InterPro" id="IPR050482">
    <property type="entry name" value="Sensor_HK_TwoCompSys"/>
</dbReference>
<feature type="domain" description="Histidine kinase/HSP90-like ATPase" evidence="10">
    <location>
        <begin position="259"/>
        <end position="358"/>
    </location>
</feature>
<dbReference type="Pfam" id="PF07730">
    <property type="entry name" value="HisKA_3"/>
    <property type="match status" value="1"/>
</dbReference>
<dbReference type="Gene3D" id="1.20.5.1930">
    <property type="match status" value="1"/>
</dbReference>
<feature type="transmembrane region" description="Helical" evidence="9">
    <location>
        <begin position="392"/>
        <end position="412"/>
    </location>
</feature>